<keyword evidence="1" id="KW-1133">Transmembrane helix</keyword>
<dbReference type="Proteomes" id="UP000481861">
    <property type="component" value="Unassembled WGS sequence"/>
</dbReference>
<organism evidence="2 3">
    <name type="scientific">Massariosphaeria phaeospora</name>
    <dbReference type="NCBI Taxonomy" id="100035"/>
    <lineage>
        <taxon>Eukaryota</taxon>
        <taxon>Fungi</taxon>
        <taxon>Dikarya</taxon>
        <taxon>Ascomycota</taxon>
        <taxon>Pezizomycotina</taxon>
        <taxon>Dothideomycetes</taxon>
        <taxon>Pleosporomycetidae</taxon>
        <taxon>Pleosporales</taxon>
        <taxon>Pleosporales incertae sedis</taxon>
        <taxon>Massariosphaeria</taxon>
    </lineage>
</organism>
<comment type="caution">
    <text evidence="2">The sequence shown here is derived from an EMBL/GenBank/DDBJ whole genome shotgun (WGS) entry which is preliminary data.</text>
</comment>
<evidence type="ECO:0000313" key="3">
    <source>
        <dbReference type="Proteomes" id="UP000481861"/>
    </source>
</evidence>
<dbReference type="AlphaFoldDB" id="A0A7C8IBJ0"/>
<reference evidence="2 3" key="1">
    <citation type="submission" date="2020-01" db="EMBL/GenBank/DDBJ databases">
        <authorList>
            <consortium name="DOE Joint Genome Institute"/>
            <person name="Haridas S."/>
            <person name="Albert R."/>
            <person name="Binder M."/>
            <person name="Bloem J."/>
            <person name="Labutti K."/>
            <person name="Salamov A."/>
            <person name="Andreopoulos B."/>
            <person name="Baker S.E."/>
            <person name="Barry K."/>
            <person name="Bills G."/>
            <person name="Bluhm B.H."/>
            <person name="Cannon C."/>
            <person name="Castanera R."/>
            <person name="Culley D.E."/>
            <person name="Daum C."/>
            <person name="Ezra D."/>
            <person name="Gonzalez J.B."/>
            <person name="Henrissat B."/>
            <person name="Kuo A."/>
            <person name="Liang C."/>
            <person name="Lipzen A."/>
            <person name="Lutzoni F."/>
            <person name="Magnuson J."/>
            <person name="Mondo S."/>
            <person name="Nolan M."/>
            <person name="Ohm R."/>
            <person name="Pangilinan J."/>
            <person name="Park H.-J.H."/>
            <person name="Ramirez L."/>
            <person name="Alfaro M."/>
            <person name="Sun H."/>
            <person name="Tritt A."/>
            <person name="Yoshinaga Y."/>
            <person name="Zwiers L.-H.L."/>
            <person name="Turgeon B.G."/>
            <person name="Goodwin S.B."/>
            <person name="Spatafora J.W."/>
            <person name="Crous P.W."/>
            <person name="Grigoriev I.V."/>
        </authorList>
    </citation>
    <scope>NUCLEOTIDE SEQUENCE [LARGE SCALE GENOMIC DNA]</scope>
    <source>
        <strain evidence="2 3">CBS 611.86</strain>
    </source>
</reference>
<evidence type="ECO:0000256" key="1">
    <source>
        <dbReference type="SAM" id="Phobius"/>
    </source>
</evidence>
<sequence length="525" mass="61149">MSSFYGVVPGNHTTKWQPEPTFRGTFSILSSCLITMTLCVWTAVHLNIPEQPETGLFTRQTRRKITWLFVGLFAPELIAWTAWEQRREAGHIHTAMRRRLRQGPEPNFFARCFRSSRLTGLLWKEKRKYGKSFYNRHEWTMTHSHYVAMGGFAIDVEGNQLRYLASKRHKQFTVTSGGFQWLAEWGLDSVPNLSEAYILDKSKASGLAKTLVCLQASWFCLQCTVRLNQKLTISLLELNTFAHALCTLIIYILWWNKPLDIEAPNFLTSKATSAYLLVLSMRDDNFSWKSQKAEPLYRKLVVDQYGTSSSIRDHDIPQLNFPGFTQFRDRERFHGHTLYTETRVRKPNTTPQKDGRYVYLSGEEVACLEVAFEGKARRKIEDWHGCSLAIRSRDWPILKAKKNSTYLSFLFAGLCDFLSKKVFKEAWREKNRFQTGVLRFCKVSGPFIHCLLPERLRWDLAINDVQYKFGRDMRKGSYYAGIDILGLFYIFCRVFLVVECFLSMAHLPDSVYQVPRWSQYFPHIG</sequence>
<name>A0A7C8IBJ0_9PLEO</name>
<keyword evidence="3" id="KW-1185">Reference proteome</keyword>
<dbReference type="EMBL" id="JAADJZ010000008">
    <property type="protein sequence ID" value="KAF2873012.1"/>
    <property type="molecule type" value="Genomic_DNA"/>
</dbReference>
<feature type="transmembrane region" description="Helical" evidence="1">
    <location>
        <begin position="478"/>
        <end position="498"/>
    </location>
</feature>
<dbReference type="PANTHER" id="PTHR35043:SF9">
    <property type="match status" value="1"/>
</dbReference>
<dbReference type="OrthoDB" id="9451547at2759"/>
<evidence type="ECO:0000313" key="2">
    <source>
        <dbReference type="EMBL" id="KAF2873012.1"/>
    </source>
</evidence>
<keyword evidence="1" id="KW-0812">Transmembrane</keyword>
<proteinExistence type="predicted"/>
<protein>
    <submittedName>
        <fullName evidence="2">Uncharacterized protein</fullName>
    </submittedName>
</protein>
<feature type="transmembrane region" description="Helical" evidence="1">
    <location>
        <begin position="65"/>
        <end position="83"/>
    </location>
</feature>
<dbReference type="PANTHER" id="PTHR35043">
    <property type="entry name" value="TRANSCRIPTION FACTOR DOMAIN-CONTAINING PROTEIN"/>
    <property type="match status" value="1"/>
</dbReference>
<gene>
    <name evidence="2" type="ORF">BDV95DRAFT_568538</name>
</gene>
<accession>A0A7C8IBJ0</accession>
<keyword evidence="1" id="KW-0472">Membrane</keyword>
<feature type="transmembrane region" description="Helical" evidence="1">
    <location>
        <begin position="24"/>
        <end position="44"/>
    </location>
</feature>